<comment type="caution">
    <text evidence="1">The sequence shown here is derived from an EMBL/GenBank/DDBJ whole genome shotgun (WGS) entry which is preliminary data.</text>
</comment>
<gene>
    <name evidence="1" type="ORF">GP2143_17951</name>
</gene>
<dbReference type="EMBL" id="AAVT01000001">
    <property type="protein sequence ID" value="EAW33164.1"/>
    <property type="molecule type" value="Genomic_DNA"/>
</dbReference>
<evidence type="ECO:0000313" key="2">
    <source>
        <dbReference type="Proteomes" id="UP000004931"/>
    </source>
</evidence>
<dbReference type="EC" id="1.1.1.41" evidence="1"/>
<evidence type="ECO:0000313" key="1">
    <source>
        <dbReference type="EMBL" id="EAW33164.1"/>
    </source>
</evidence>
<accession>A0YAL0</accession>
<dbReference type="Proteomes" id="UP000004931">
    <property type="component" value="Unassembled WGS sequence"/>
</dbReference>
<name>A0YAL0_9GAMM</name>
<sequence>MHFMEALHQIVKLLSGTGLKPVGLLFVKINAFKERLQILHNRQSVPACQMPSTHSPRPIIVDIFVTNTADGSLPKSELIHLVLRSIHIISDHSLIMQ</sequence>
<dbReference type="GO" id="GO:0004449">
    <property type="term" value="F:isocitrate dehydrogenase (NAD+) activity"/>
    <property type="evidence" value="ECO:0007669"/>
    <property type="project" value="UniProtKB-EC"/>
</dbReference>
<organism evidence="1 2">
    <name type="scientific">marine gamma proteobacterium HTCC2143</name>
    <dbReference type="NCBI Taxonomy" id="247633"/>
    <lineage>
        <taxon>Bacteria</taxon>
        <taxon>Pseudomonadati</taxon>
        <taxon>Pseudomonadota</taxon>
        <taxon>Gammaproteobacteria</taxon>
        <taxon>Cellvibrionales</taxon>
        <taxon>Spongiibacteraceae</taxon>
        <taxon>BD1-7 clade</taxon>
    </lineage>
</organism>
<protein>
    <submittedName>
        <fullName evidence="1">Isocitrate dehydrogenase</fullName>
        <ecNumber evidence="1">1.1.1.41</ecNumber>
    </submittedName>
</protein>
<keyword evidence="1" id="KW-0560">Oxidoreductase</keyword>
<reference evidence="1 2" key="1">
    <citation type="journal article" date="2010" name="J. Bacteriol.">
        <title>Genome sequence of the oligotrophic marine Gammaproteobacterium HTCC2143, isolated from the Oregon Coast.</title>
        <authorList>
            <person name="Oh H.M."/>
            <person name="Kang I."/>
            <person name="Ferriera S."/>
            <person name="Giovannoni S.J."/>
            <person name="Cho J.C."/>
        </authorList>
    </citation>
    <scope>NUCLEOTIDE SEQUENCE [LARGE SCALE GENOMIC DNA]</scope>
    <source>
        <strain evidence="1 2">HTCC2143</strain>
    </source>
</reference>
<proteinExistence type="predicted"/>
<keyword evidence="2" id="KW-1185">Reference proteome</keyword>
<dbReference type="AlphaFoldDB" id="A0YAL0"/>